<dbReference type="HOGENOM" id="CLU_185196_0_0_6"/>
<accession>D3HSV6</accession>
<proteinExistence type="predicted"/>
<sequence>MLFEIKEIYCDHRSPNYKECFEGFKKDSIIYFRAWLVAVNKAGLEETRKRPGWHDEPLLGNRKGQRSIRLNKQLRAIYIIKSNGTIEFVEVMEVMPHEY</sequence>
<evidence type="ECO:0008006" key="3">
    <source>
        <dbReference type="Google" id="ProtNLM"/>
    </source>
</evidence>
<protein>
    <recommendedName>
        <fullName evidence="3">Plasmid maintenance system killer protein</fullName>
    </recommendedName>
</protein>
<dbReference type="Proteomes" id="UP000001060">
    <property type="component" value="Chromosome"/>
</dbReference>
<dbReference type="GeneID" id="40925846"/>
<dbReference type="SUPFAM" id="SSF143011">
    <property type="entry name" value="RelE-like"/>
    <property type="match status" value="1"/>
</dbReference>
<dbReference type="RefSeq" id="WP_003631574.1">
    <property type="nucleotide sequence ID" value="NC_013861.1"/>
</dbReference>
<dbReference type="AlphaFoldDB" id="D3HSV6"/>
<dbReference type="KEGG" id="llo:LLO_1622"/>
<evidence type="ECO:0000313" key="2">
    <source>
        <dbReference type="Proteomes" id="UP000001060"/>
    </source>
</evidence>
<dbReference type="InterPro" id="IPR035093">
    <property type="entry name" value="RelE/ParE_toxin_dom_sf"/>
</dbReference>
<name>D3HSV6_LEGLN</name>
<dbReference type="Gene3D" id="3.30.2310.20">
    <property type="entry name" value="RelE-like"/>
    <property type="match status" value="1"/>
</dbReference>
<dbReference type="EMBL" id="FN650140">
    <property type="protein sequence ID" value="CBJ11996.1"/>
    <property type="molecule type" value="Genomic_DNA"/>
</dbReference>
<gene>
    <name evidence="1" type="ordered locus">LLO_1622</name>
</gene>
<reference evidence="1 2" key="1">
    <citation type="journal article" date="2010" name="PLoS Genet.">
        <title>Analysis of the Legionella longbeachae genome and transcriptome uncovers unique strategies to cause Legionnaires' disease.</title>
        <authorList>
            <person name="Cazalet C."/>
            <person name="Gomez-Valero L."/>
            <person name="Rusniok C."/>
            <person name="Lomma M."/>
            <person name="Dervins-Ravault D."/>
            <person name="Newton H."/>
            <person name="Sansom F."/>
            <person name="Jarraud S."/>
            <person name="Zidane N."/>
            <person name="Ma L."/>
            <person name="Bouchier C."/>
            <person name="Etienne J."/>
            <person name="Hartland E."/>
            <person name="Buchrieser C."/>
        </authorList>
    </citation>
    <scope>NUCLEOTIDE SEQUENCE [LARGE SCALE GENOMIC DNA]</scope>
    <source>
        <strain evidence="1 2">NSW150</strain>
    </source>
</reference>
<organism evidence="1 2">
    <name type="scientific">Legionella longbeachae serogroup 1 (strain NSW150)</name>
    <dbReference type="NCBI Taxonomy" id="661367"/>
    <lineage>
        <taxon>Bacteria</taxon>
        <taxon>Pseudomonadati</taxon>
        <taxon>Pseudomonadota</taxon>
        <taxon>Gammaproteobacteria</taxon>
        <taxon>Legionellales</taxon>
        <taxon>Legionellaceae</taxon>
        <taxon>Legionella</taxon>
    </lineage>
</organism>
<dbReference type="eggNOG" id="COG2026">
    <property type="taxonomic scope" value="Bacteria"/>
</dbReference>
<dbReference type="STRING" id="661367.LLO_1622"/>
<evidence type="ECO:0000313" key="1">
    <source>
        <dbReference type="EMBL" id="CBJ11996.1"/>
    </source>
</evidence>
<keyword evidence="2" id="KW-1185">Reference proteome</keyword>
<dbReference type="OrthoDB" id="9801102at2"/>